<gene>
    <name evidence="5" type="ORF">METZ01_LOCUS495206</name>
</gene>
<dbReference type="AlphaFoldDB" id="A0A383DCZ4"/>
<proteinExistence type="predicted"/>
<protein>
    <recommendedName>
        <fullName evidence="6">UDP-glucuronate decarboxylase</fullName>
    </recommendedName>
</protein>
<keyword evidence="2" id="KW-0210">Decarboxylase</keyword>
<dbReference type="PANTHER" id="PTHR43078">
    <property type="entry name" value="UDP-GLUCURONIC ACID DECARBOXYLASE-RELATED"/>
    <property type="match status" value="1"/>
</dbReference>
<reference evidence="5" key="1">
    <citation type="submission" date="2018-05" db="EMBL/GenBank/DDBJ databases">
        <authorList>
            <person name="Lanie J.A."/>
            <person name="Ng W.-L."/>
            <person name="Kazmierczak K.M."/>
            <person name="Andrzejewski T.M."/>
            <person name="Davidsen T.M."/>
            <person name="Wayne K.J."/>
            <person name="Tettelin H."/>
            <person name="Glass J.I."/>
            <person name="Rusch D."/>
            <person name="Podicherti R."/>
            <person name="Tsui H.-C.T."/>
            <person name="Winkler M.E."/>
        </authorList>
    </citation>
    <scope>NUCLEOTIDE SEQUENCE</scope>
</reference>
<sequence length="111" mass="12563">ILMESKDEFTGPVNLGNSNEITIKQLAMKVIELTKSNSKLSYLPLPENDPVRRQPDISLADKILGWEPTVELEEGLKHTIQDFSVIISSLDLDNKPERLEKYLKKTVTESP</sequence>
<dbReference type="InterPro" id="IPR036291">
    <property type="entry name" value="NAD(P)-bd_dom_sf"/>
</dbReference>
<dbReference type="GO" id="GO:0048040">
    <property type="term" value="F:UDP-glucuronate decarboxylase activity"/>
    <property type="evidence" value="ECO:0007669"/>
    <property type="project" value="TreeGrafter"/>
</dbReference>
<dbReference type="Gene3D" id="3.40.50.720">
    <property type="entry name" value="NAD(P)-binding Rossmann-like Domain"/>
    <property type="match status" value="1"/>
</dbReference>
<dbReference type="InterPro" id="IPR044516">
    <property type="entry name" value="UXS-like"/>
</dbReference>
<keyword evidence="4" id="KW-0456">Lyase</keyword>
<dbReference type="EMBL" id="UINC01216275">
    <property type="protein sequence ID" value="SVE42352.1"/>
    <property type="molecule type" value="Genomic_DNA"/>
</dbReference>
<dbReference type="GO" id="GO:0042732">
    <property type="term" value="P:D-xylose metabolic process"/>
    <property type="evidence" value="ECO:0007669"/>
    <property type="project" value="InterPro"/>
</dbReference>
<evidence type="ECO:0000313" key="5">
    <source>
        <dbReference type="EMBL" id="SVE42352.1"/>
    </source>
</evidence>
<dbReference type="GO" id="GO:0070403">
    <property type="term" value="F:NAD+ binding"/>
    <property type="evidence" value="ECO:0007669"/>
    <property type="project" value="InterPro"/>
</dbReference>
<evidence type="ECO:0000256" key="4">
    <source>
        <dbReference type="ARBA" id="ARBA00023239"/>
    </source>
</evidence>
<keyword evidence="3" id="KW-0520">NAD</keyword>
<evidence type="ECO:0000256" key="1">
    <source>
        <dbReference type="ARBA" id="ARBA00001911"/>
    </source>
</evidence>
<name>A0A383DCZ4_9ZZZZ</name>
<dbReference type="SUPFAM" id="SSF51735">
    <property type="entry name" value="NAD(P)-binding Rossmann-fold domains"/>
    <property type="match status" value="1"/>
</dbReference>
<evidence type="ECO:0000256" key="2">
    <source>
        <dbReference type="ARBA" id="ARBA00022793"/>
    </source>
</evidence>
<evidence type="ECO:0000256" key="3">
    <source>
        <dbReference type="ARBA" id="ARBA00023027"/>
    </source>
</evidence>
<comment type="cofactor">
    <cofactor evidence="1">
        <name>NAD(+)</name>
        <dbReference type="ChEBI" id="CHEBI:57540"/>
    </cofactor>
</comment>
<feature type="non-terminal residue" evidence="5">
    <location>
        <position position="1"/>
    </location>
</feature>
<accession>A0A383DCZ4</accession>
<dbReference type="PANTHER" id="PTHR43078:SF6">
    <property type="entry name" value="UDP-GLUCURONIC ACID DECARBOXYLASE 1"/>
    <property type="match status" value="1"/>
</dbReference>
<dbReference type="GO" id="GO:0005737">
    <property type="term" value="C:cytoplasm"/>
    <property type="evidence" value="ECO:0007669"/>
    <property type="project" value="TreeGrafter"/>
</dbReference>
<organism evidence="5">
    <name type="scientific">marine metagenome</name>
    <dbReference type="NCBI Taxonomy" id="408172"/>
    <lineage>
        <taxon>unclassified sequences</taxon>
        <taxon>metagenomes</taxon>
        <taxon>ecological metagenomes</taxon>
    </lineage>
</organism>
<evidence type="ECO:0008006" key="6">
    <source>
        <dbReference type="Google" id="ProtNLM"/>
    </source>
</evidence>